<keyword evidence="10" id="KW-0472">Membrane</keyword>
<evidence type="ECO:0000313" key="13">
    <source>
        <dbReference type="Proteomes" id="UP000655588"/>
    </source>
</evidence>
<dbReference type="GO" id="GO:0005615">
    <property type="term" value="C:extracellular space"/>
    <property type="evidence" value="ECO:0007669"/>
    <property type="project" value="TreeGrafter"/>
</dbReference>
<dbReference type="GO" id="GO:0005886">
    <property type="term" value="C:plasma membrane"/>
    <property type="evidence" value="ECO:0007669"/>
    <property type="project" value="TreeGrafter"/>
</dbReference>
<dbReference type="EMBL" id="WNWW01000227">
    <property type="protein sequence ID" value="KAF3428243.1"/>
    <property type="molecule type" value="Genomic_DNA"/>
</dbReference>
<dbReference type="OrthoDB" id="7361988at2759"/>
<evidence type="ECO:0000256" key="11">
    <source>
        <dbReference type="SAM" id="SignalP"/>
    </source>
</evidence>
<evidence type="ECO:0000313" key="12">
    <source>
        <dbReference type="EMBL" id="KAF3428243.1"/>
    </source>
</evidence>
<evidence type="ECO:0000256" key="3">
    <source>
        <dbReference type="ARBA" id="ARBA00023157"/>
    </source>
</evidence>
<evidence type="ECO:0000256" key="9">
    <source>
        <dbReference type="SAM" id="MobiDB-lite"/>
    </source>
</evidence>
<keyword evidence="13" id="KW-1185">Reference proteome</keyword>
<dbReference type="GO" id="GO:0008237">
    <property type="term" value="F:metallopeptidase activity"/>
    <property type="evidence" value="ECO:0007669"/>
    <property type="project" value="InterPro"/>
</dbReference>
<proteinExistence type="inferred from homology"/>
<name>A0A833RTY5_9HYME</name>
<evidence type="ECO:0000256" key="2">
    <source>
        <dbReference type="ARBA" id="ARBA00022729"/>
    </source>
</evidence>
<dbReference type="SUPFAM" id="SSF55486">
    <property type="entry name" value="Metalloproteases ('zincins'), catalytic domain"/>
    <property type="match status" value="1"/>
</dbReference>
<dbReference type="PANTHER" id="PTHR10514:SF44">
    <property type="entry name" value="ANGIOTENSIN-CONVERTING ENZYME-RELATED"/>
    <property type="match status" value="1"/>
</dbReference>
<gene>
    <name evidence="12" type="ORF">E2986_07935</name>
</gene>
<dbReference type="Proteomes" id="UP000655588">
    <property type="component" value="Unassembled WGS sequence"/>
</dbReference>
<evidence type="ECO:0000256" key="5">
    <source>
        <dbReference type="PIRSR" id="PIRSR601548-3"/>
    </source>
</evidence>
<feature type="transmembrane region" description="Helical" evidence="10">
    <location>
        <begin position="692"/>
        <end position="712"/>
    </location>
</feature>
<dbReference type="PANTHER" id="PTHR10514">
    <property type="entry name" value="ANGIOTENSIN-CONVERTING ENZYME"/>
    <property type="match status" value="1"/>
</dbReference>
<dbReference type="GO" id="GO:0008241">
    <property type="term" value="F:peptidyl-dipeptidase activity"/>
    <property type="evidence" value="ECO:0007669"/>
    <property type="project" value="InterPro"/>
</dbReference>
<comment type="caution">
    <text evidence="12">The sequence shown here is derived from an EMBL/GenBank/DDBJ whole genome shotgun (WGS) entry which is preliminary data.</text>
</comment>
<dbReference type="InterPro" id="IPR001548">
    <property type="entry name" value="Peptidase_M2"/>
</dbReference>
<accession>A0A833RTY5</accession>
<protein>
    <recommendedName>
        <fullName evidence="14">Angiotensin-converting enzyme</fullName>
    </recommendedName>
</protein>
<evidence type="ECO:0008006" key="14">
    <source>
        <dbReference type="Google" id="ProtNLM"/>
    </source>
</evidence>
<feature type="chain" id="PRO_5032837428" description="Angiotensin-converting enzyme" evidence="11">
    <location>
        <begin position="19"/>
        <end position="727"/>
    </location>
</feature>
<keyword evidence="2 11" id="KW-0732">Signal</keyword>
<dbReference type="PROSITE" id="PS52011">
    <property type="entry name" value="PEPTIDASE_M2"/>
    <property type="match status" value="1"/>
</dbReference>
<reference evidence="12" key="1">
    <citation type="submission" date="2019-11" db="EMBL/GenBank/DDBJ databases">
        <title>The nuclear and mitochondrial genomes of Frieseomelitta varia - a highly eusocial stingless bee (Meliponini) with a permanently sterile worker caste.</title>
        <authorList>
            <person name="Freitas F.C.P."/>
            <person name="Lourenco A.P."/>
            <person name="Nunes F.M.F."/>
            <person name="Paschoal A.R."/>
            <person name="Abreu F.C.P."/>
            <person name="Barbin F.O."/>
            <person name="Bataglia L."/>
            <person name="Cardoso-Junior C.A.M."/>
            <person name="Cervoni M.S."/>
            <person name="Silva S.R."/>
            <person name="Dalarmi F."/>
            <person name="Del Lama M.A."/>
            <person name="Depintor T.S."/>
            <person name="Ferreira K.M."/>
            <person name="Goria P.S."/>
            <person name="Jaskot M.C."/>
            <person name="Lago D.C."/>
            <person name="Luna-Lucena D."/>
            <person name="Moda L.M."/>
            <person name="Nascimento L."/>
            <person name="Pedrino M."/>
            <person name="Rabico F.O."/>
            <person name="Sanches F.C."/>
            <person name="Santos D.E."/>
            <person name="Santos C.G."/>
            <person name="Vieira J."/>
            <person name="Lopes T.F."/>
            <person name="Barchuk A.R."/>
            <person name="Hartfelder K."/>
            <person name="Simoes Z.L.P."/>
            <person name="Bitondi M.M.G."/>
            <person name="Pinheiro D.G."/>
        </authorList>
    </citation>
    <scope>NUCLEOTIDE SEQUENCE</scope>
    <source>
        <strain evidence="12">USP_RPSP 00005682</strain>
        <tissue evidence="12">Whole individual</tissue>
    </source>
</reference>
<feature type="binding site" evidence="7">
    <location>
        <position position="379"/>
    </location>
    <ligand>
        <name>Zn(2+)</name>
        <dbReference type="ChEBI" id="CHEBI:29105"/>
        <label>2</label>
        <note>catalytic</note>
    </ligand>
</feature>
<evidence type="ECO:0000256" key="8">
    <source>
        <dbReference type="PROSITE-ProRule" id="PRU01355"/>
    </source>
</evidence>
<keyword evidence="10" id="KW-1133">Transmembrane helix</keyword>
<feature type="binding site" evidence="5">
    <location>
        <position position="379"/>
    </location>
    <ligand>
        <name>Zn(2+)</name>
        <dbReference type="ChEBI" id="CHEBI:29105"/>
        <label>1</label>
        <note>catalytic</note>
    </ligand>
</feature>
<dbReference type="GO" id="GO:0006508">
    <property type="term" value="P:proteolysis"/>
    <property type="evidence" value="ECO:0007669"/>
    <property type="project" value="InterPro"/>
</dbReference>
<feature type="signal peptide" evidence="11">
    <location>
        <begin position="1"/>
        <end position="18"/>
    </location>
</feature>
<feature type="disulfide bond" evidence="6 8">
    <location>
        <begin position="319"/>
        <end position="337"/>
    </location>
</feature>
<keyword evidence="5" id="KW-0479">Metal-binding</keyword>
<feature type="region of interest" description="Disordered" evidence="9">
    <location>
        <begin position="599"/>
        <end position="666"/>
    </location>
</feature>
<sequence length="727" mass="83238">MPSKWVCIILNLIVCVIASEEDEATRAYIKITEFDYEDTCLSTAEAQWEFINSPSNEKLSAWEEKLISYAAFKNTEKNIIANISRADINDESLQYKYDVAEKIGDALLDIEDFKTLVHFSGITELMRLSTIHKGILNGYTKQDVERILSRDSNIRNRSTVWTTWHQQLAPLVNNFSTILTFADKAAKENGAKDVSEYWELLSGYSDGYDKIRYKWNRIIDLHKKILKFAITIMTKKYNINMNDTIPAYLLGSLQGTDWIPISIDITPYPDLIYSIKKNLWKRKLLGKSLYKTASAMSAQILSQVPQAEFWEKSHFNQQCPSKLINFCKNAVLRVSTCFEPTISNYLSAHKNVGKIVFNQLSVEDTPILNTANRYSGLEESVSELFGILAASPAWLNYTHIIDDSSDNDQNLITSLMITALNTLPQIVYYISVDMWRINAVKKNITNSEDLISSWWEYREEYEGLDSNGMNLPTFLNDDYITSNKPYLPKIIGTMLAFQLYEYLMESTEVRYDSIVRKHMNIDFLKMIQQGSADDWMKVIDKYLEIDEISPDSLLSFFLPLEDFIDELDDDFQFKAITAKESELDKLEKEIIMEMNVPLTTTSTTTATPKHVNTKPKVPDAKSSNKQNDKRSDTNTVANSSKNLESKSSIYTPEKKPENHNPLQSVTTEVPFDKSLLDIQDTDKKPKISSNKAVWAVGAVLIATIIICIIAIFGRQRCRKVPKNRRYV</sequence>
<keyword evidence="5" id="KW-0862">Zinc</keyword>
<keyword evidence="4" id="KW-0325">Glycoprotein</keyword>
<keyword evidence="3 6" id="KW-1015">Disulfide bond</keyword>
<organism evidence="12 13">
    <name type="scientific">Frieseomelitta varia</name>
    <dbReference type="NCBI Taxonomy" id="561572"/>
    <lineage>
        <taxon>Eukaryota</taxon>
        <taxon>Metazoa</taxon>
        <taxon>Ecdysozoa</taxon>
        <taxon>Arthropoda</taxon>
        <taxon>Hexapoda</taxon>
        <taxon>Insecta</taxon>
        <taxon>Pterygota</taxon>
        <taxon>Neoptera</taxon>
        <taxon>Endopterygota</taxon>
        <taxon>Hymenoptera</taxon>
        <taxon>Apocrita</taxon>
        <taxon>Aculeata</taxon>
        <taxon>Apoidea</taxon>
        <taxon>Anthophila</taxon>
        <taxon>Apidae</taxon>
        <taxon>Frieseomelitta</taxon>
    </lineage>
</organism>
<feature type="compositionally biased region" description="Polar residues" evidence="9">
    <location>
        <begin position="633"/>
        <end position="650"/>
    </location>
</feature>
<dbReference type="Pfam" id="PF01401">
    <property type="entry name" value="Peptidase_M2"/>
    <property type="match status" value="1"/>
</dbReference>
<evidence type="ECO:0000256" key="10">
    <source>
        <dbReference type="SAM" id="Phobius"/>
    </source>
</evidence>
<evidence type="ECO:0000256" key="6">
    <source>
        <dbReference type="PIRSR" id="PIRSR601548-4"/>
    </source>
</evidence>
<comment type="similarity">
    <text evidence="1 8">Belongs to the peptidase M2 family.</text>
</comment>
<dbReference type="AlphaFoldDB" id="A0A833RTY5"/>
<evidence type="ECO:0000256" key="7">
    <source>
        <dbReference type="PIRSR" id="PIRSR601548-8"/>
    </source>
</evidence>
<evidence type="ECO:0000256" key="1">
    <source>
        <dbReference type="ARBA" id="ARBA00008139"/>
    </source>
</evidence>
<comment type="caution">
    <text evidence="8">Lacks conserved residue(s) required for the propagation of feature annotation.</text>
</comment>
<evidence type="ECO:0000256" key="4">
    <source>
        <dbReference type="ARBA" id="ARBA00023180"/>
    </source>
</evidence>
<keyword evidence="10" id="KW-0812">Transmembrane</keyword>